<dbReference type="CDD" id="cd09083">
    <property type="entry name" value="EEP-1"/>
    <property type="match status" value="1"/>
</dbReference>
<dbReference type="PANTHER" id="PTHR12121">
    <property type="entry name" value="CARBON CATABOLITE REPRESSOR PROTEIN 4"/>
    <property type="match status" value="1"/>
</dbReference>
<dbReference type="GO" id="GO:0004519">
    <property type="term" value="F:endonuclease activity"/>
    <property type="evidence" value="ECO:0007669"/>
    <property type="project" value="UniProtKB-KW"/>
</dbReference>
<keyword evidence="2" id="KW-0269">Exonuclease</keyword>
<keyword evidence="2" id="KW-0378">Hydrolase</keyword>
<gene>
    <name evidence="2" type="ORF">C1645_753933</name>
</gene>
<dbReference type="OrthoDB" id="276515at2759"/>
<dbReference type="STRING" id="658196.A0A397TKD1"/>
<keyword evidence="2" id="KW-0540">Nuclease</keyword>
<protein>
    <submittedName>
        <fullName evidence="2">Endonuclease/exonuclease/phosphatase</fullName>
    </submittedName>
</protein>
<dbReference type="GO" id="GO:0000175">
    <property type="term" value="F:3'-5'-RNA exonuclease activity"/>
    <property type="evidence" value="ECO:0007669"/>
    <property type="project" value="TreeGrafter"/>
</dbReference>
<reference evidence="2 3" key="1">
    <citation type="submission" date="2018-06" db="EMBL/GenBank/DDBJ databases">
        <title>Comparative genomics reveals the genomic features of Rhizophagus irregularis, R. cerebriforme, R. diaphanum and Gigaspora rosea, and their symbiotic lifestyle signature.</title>
        <authorList>
            <person name="Morin E."/>
            <person name="San Clemente H."/>
            <person name="Chen E.C.H."/>
            <person name="De La Providencia I."/>
            <person name="Hainaut M."/>
            <person name="Kuo A."/>
            <person name="Kohler A."/>
            <person name="Murat C."/>
            <person name="Tang N."/>
            <person name="Roy S."/>
            <person name="Loubradou J."/>
            <person name="Henrissat B."/>
            <person name="Grigoriev I.V."/>
            <person name="Corradi N."/>
            <person name="Roux C."/>
            <person name="Martin F.M."/>
        </authorList>
    </citation>
    <scope>NUCLEOTIDE SEQUENCE [LARGE SCALE GENOMIC DNA]</scope>
    <source>
        <strain evidence="2 3">DAOM 227022</strain>
    </source>
</reference>
<proteinExistence type="predicted"/>
<evidence type="ECO:0000259" key="1">
    <source>
        <dbReference type="Pfam" id="PF03372"/>
    </source>
</evidence>
<evidence type="ECO:0000313" key="2">
    <source>
        <dbReference type="EMBL" id="RIA96955.1"/>
    </source>
</evidence>
<feature type="domain" description="Endonuclease/exonuclease/phosphatase" evidence="1">
    <location>
        <begin position="9"/>
        <end position="289"/>
    </location>
</feature>
<dbReference type="SUPFAM" id="SSF56219">
    <property type="entry name" value="DNase I-like"/>
    <property type="match status" value="1"/>
</dbReference>
<comment type="caution">
    <text evidence="2">The sequence shown here is derived from an EMBL/GenBank/DDBJ whole genome shotgun (WGS) entry which is preliminary data.</text>
</comment>
<keyword evidence="2" id="KW-0255">Endonuclease</keyword>
<name>A0A397TKD1_9GLOM</name>
<dbReference type="EMBL" id="QKYT01000037">
    <property type="protein sequence ID" value="RIA96955.1"/>
    <property type="molecule type" value="Genomic_DNA"/>
</dbReference>
<dbReference type="InterPro" id="IPR036691">
    <property type="entry name" value="Endo/exonu/phosph_ase_sf"/>
</dbReference>
<dbReference type="Gene3D" id="3.60.10.10">
    <property type="entry name" value="Endonuclease/exonuclease/phosphatase"/>
    <property type="match status" value="1"/>
</dbReference>
<dbReference type="AlphaFoldDB" id="A0A397TKD1"/>
<evidence type="ECO:0000313" key="3">
    <source>
        <dbReference type="Proteomes" id="UP000265703"/>
    </source>
</evidence>
<dbReference type="Pfam" id="PF03372">
    <property type="entry name" value="Exo_endo_phos"/>
    <property type="match status" value="1"/>
</dbReference>
<dbReference type="InterPro" id="IPR050410">
    <property type="entry name" value="CCR4/nocturin_mRNA_transcr"/>
</dbReference>
<dbReference type="InterPro" id="IPR005135">
    <property type="entry name" value="Endo/exonuclease/phosphatase"/>
</dbReference>
<organism evidence="2 3">
    <name type="scientific">Glomus cerebriforme</name>
    <dbReference type="NCBI Taxonomy" id="658196"/>
    <lineage>
        <taxon>Eukaryota</taxon>
        <taxon>Fungi</taxon>
        <taxon>Fungi incertae sedis</taxon>
        <taxon>Mucoromycota</taxon>
        <taxon>Glomeromycotina</taxon>
        <taxon>Glomeromycetes</taxon>
        <taxon>Glomerales</taxon>
        <taxon>Glomeraceae</taxon>
        <taxon>Glomus</taxon>
    </lineage>
</organism>
<dbReference type="Proteomes" id="UP000265703">
    <property type="component" value="Unassembled WGS sequence"/>
</dbReference>
<dbReference type="PANTHER" id="PTHR12121:SF36">
    <property type="entry name" value="ENDONUCLEASE_EXONUCLEASE_PHOSPHATASE DOMAIN-CONTAINING PROTEIN"/>
    <property type="match status" value="1"/>
</dbReference>
<accession>A0A397TKD1</accession>
<sequence length="299" mass="34021">MNESILRVGTFNIRFDGGKTGSSIVTQGELSWHVRRVKVADTILFHRMDLIGIQEALYNQITDLDSLLGSDWNWIGVGRDDGKKSGEFVPIFYNKNRLKLLDSKHFWLSERPDVPGSIGWDAHLTRVATQATFQDLLTNSTFIWINTHFDHGGAKARLESSELLLNHTRELLQSRSSAVKVFLSGDFNCEENEEPYKLLTRRKYQDNNSKDRKDFPTIGFTDTRYEISGLKGGSFGFSNTFTGFSRNISEERIDFIFVENNSISTQAVKVISHGVVSNLYDDGMYISDHRLVISDLLIH</sequence>
<keyword evidence="3" id="KW-1185">Reference proteome</keyword>